<name>J0Y0H5_9BACT</name>
<organism evidence="1 2">
    <name type="scientific">Saprospira grandis DSM 2844</name>
    <dbReference type="NCBI Taxonomy" id="694433"/>
    <lineage>
        <taxon>Bacteria</taxon>
        <taxon>Pseudomonadati</taxon>
        <taxon>Bacteroidota</taxon>
        <taxon>Saprospiria</taxon>
        <taxon>Saprospirales</taxon>
        <taxon>Saprospiraceae</taxon>
        <taxon>Saprospira</taxon>
    </lineage>
</organism>
<evidence type="ECO:0000313" key="1">
    <source>
        <dbReference type="EMBL" id="EJF55031.1"/>
    </source>
</evidence>
<dbReference type="Proteomes" id="UP000005113">
    <property type="component" value="Unassembled WGS sequence"/>
</dbReference>
<protein>
    <submittedName>
        <fullName evidence="1">Uncharacterized protein</fullName>
    </submittedName>
</protein>
<gene>
    <name evidence="1" type="ORF">SapgrDRAFT_3391</name>
</gene>
<accession>J0Y0H5</accession>
<dbReference type="OrthoDB" id="9827243at2"/>
<dbReference type="AlphaFoldDB" id="J0Y0H5"/>
<reference evidence="2" key="1">
    <citation type="journal article" date="2012" name="Stand. Genomic Sci.">
        <title>Permanent draft genome sequence of the gliding predator Saprospira grandis strain Sa g1 (= HR1).</title>
        <authorList>
            <person name="Mavromatis K."/>
            <person name="Chertkov O."/>
            <person name="Lapidus A."/>
            <person name="Nolan M."/>
            <person name="Lucas S."/>
            <person name="Tice H."/>
            <person name="Del Rio T.G."/>
            <person name="Cheng J.F."/>
            <person name="Han C."/>
            <person name="Tapia R."/>
            <person name="Bruce D."/>
            <person name="Goodwin L.A."/>
            <person name="Pitluck S."/>
            <person name="Huntemann M."/>
            <person name="Liolios K."/>
            <person name="Pagani I."/>
            <person name="Ivanova N."/>
            <person name="Mikhailova N."/>
            <person name="Pati A."/>
            <person name="Chen A."/>
            <person name="Palaniappan K."/>
            <person name="Land M."/>
            <person name="Brambilla E.M."/>
            <person name="Rohde M."/>
            <person name="Spring S."/>
            <person name="Goker M."/>
            <person name="Detter J.C."/>
            <person name="Bristow J."/>
            <person name="Eisen J.A."/>
            <person name="Markowitz V."/>
            <person name="Hugenholtz P."/>
            <person name="Kyrpides N.C."/>
            <person name="Klenk H.P."/>
            <person name="Woyke T."/>
        </authorList>
    </citation>
    <scope>NUCLEOTIDE SEQUENCE [LARGE SCALE GENOMIC DNA]</scope>
    <source>
        <strain evidence="2">DSM 2844</strain>
    </source>
</reference>
<evidence type="ECO:0000313" key="2">
    <source>
        <dbReference type="Proteomes" id="UP000005113"/>
    </source>
</evidence>
<sequence length="130" mass="15489">MKNFLIYFIALLFPIYLFGQNERTIIQTFINPTDQLEVKTEYTLEAEAWREDYIRLYTYVKVGEEHGNVLKKLLVLGRYDWQIKGQTLYMPKIDKQILLNNSIVEEEIHIKINYPQNMQLLLPDKGQTAF</sequence>
<dbReference type="EMBL" id="JH719942">
    <property type="protein sequence ID" value="EJF55031.1"/>
    <property type="molecule type" value="Genomic_DNA"/>
</dbReference>
<dbReference type="RefSeq" id="WP_002661033.1">
    <property type="nucleotide sequence ID" value="NZ_JH719942.1"/>
</dbReference>
<dbReference type="HOGENOM" id="CLU_1905284_0_0_10"/>
<proteinExistence type="predicted"/>